<reference evidence="1 2" key="1">
    <citation type="submission" date="2020-06" db="EMBL/GenBank/DDBJ databases">
        <authorList>
            <person name="Li R."/>
            <person name="Bekaert M."/>
        </authorList>
    </citation>
    <scope>NUCLEOTIDE SEQUENCE [LARGE SCALE GENOMIC DNA]</scope>
    <source>
        <strain evidence="2">wild</strain>
    </source>
</reference>
<dbReference type="EMBL" id="CACVKT020009701">
    <property type="protein sequence ID" value="CAC5422827.1"/>
    <property type="molecule type" value="Genomic_DNA"/>
</dbReference>
<keyword evidence="2" id="KW-1185">Reference proteome</keyword>
<dbReference type="Proteomes" id="UP000507470">
    <property type="component" value="Unassembled WGS sequence"/>
</dbReference>
<gene>
    <name evidence="1" type="ORF">MCOR_54848</name>
</gene>
<organism evidence="1 2">
    <name type="scientific">Mytilus coruscus</name>
    <name type="common">Sea mussel</name>
    <dbReference type="NCBI Taxonomy" id="42192"/>
    <lineage>
        <taxon>Eukaryota</taxon>
        <taxon>Metazoa</taxon>
        <taxon>Spiralia</taxon>
        <taxon>Lophotrochozoa</taxon>
        <taxon>Mollusca</taxon>
        <taxon>Bivalvia</taxon>
        <taxon>Autobranchia</taxon>
        <taxon>Pteriomorphia</taxon>
        <taxon>Mytilida</taxon>
        <taxon>Mytiloidea</taxon>
        <taxon>Mytilidae</taxon>
        <taxon>Mytilinae</taxon>
        <taxon>Mytilus</taxon>
    </lineage>
</organism>
<dbReference type="OrthoDB" id="10482770at2759"/>
<sequence>MDTVRDDVKSTEFCTTITSGSFGEGLELRGSDLDMMEVIKRFEAYADEKIRFNPNLIYFRMETDDVKPGFTQLLVKNTDNQDLLKLCEELNGKHFFSSALFKQCFLANNMITDGRTFHGPCIYRTKPELLTKHIDCIVKHGYHKHHKHHSG</sequence>
<accession>A0A6J8EQW6</accession>
<protein>
    <submittedName>
        <fullName evidence="1">Uncharacterized protein</fullName>
    </submittedName>
</protein>
<evidence type="ECO:0000313" key="2">
    <source>
        <dbReference type="Proteomes" id="UP000507470"/>
    </source>
</evidence>
<proteinExistence type="predicted"/>
<evidence type="ECO:0000313" key="1">
    <source>
        <dbReference type="EMBL" id="CAC5422827.1"/>
    </source>
</evidence>
<dbReference type="AlphaFoldDB" id="A0A6J8EQW6"/>
<name>A0A6J8EQW6_MYTCO</name>